<dbReference type="AlphaFoldDB" id="A0A0B6S867"/>
<reference evidence="3" key="1">
    <citation type="submission" date="2011-03" db="EMBL/GenBank/DDBJ databases">
        <authorList>
            <person name="Voget S."/>
            <person name="Streit W.R."/>
            <person name="Jaeger K.E."/>
            <person name="Daniel R."/>
        </authorList>
    </citation>
    <scope>NUCLEOTIDE SEQUENCE [LARGE SCALE GENOMIC DNA]</scope>
    <source>
        <strain evidence="3">PG1</strain>
    </source>
</reference>
<organism evidence="2 3">
    <name type="scientific">Burkholderia plantarii</name>
    <dbReference type="NCBI Taxonomy" id="41899"/>
    <lineage>
        <taxon>Bacteria</taxon>
        <taxon>Pseudomonadati</taxon>
        <taxon>Pseudomonadota</taxon>
        <taxon>Betaproteobacteria</taxon>
        <taxon>Burkholderiales</taxon>
        <taxon>Burkholderiaceae</taxon>
        <taxon>Burkholderia</taxon>
    </lineage>
</organism>
<evidence type="ECO:0000256" key="1">
    <source>
        <dbReference type="SAM" id="MobiDB-lite"/>
    </source>
</evidence>
<feature type="region of interest" description="Disordered" evidence="1">
    <location>
        <begin position="1"/>
        <end position="41"/>
    </location>
</feature>
<dbReference type="KEGG" id="bgp:BGL_2c14130"/>
<dbReference type="HOGENOM" id="CLU_2394100_0_0_4"/>
<name>A0A0B6S867_BURPL</name>
<gene>
    <name evidence="2" type="ORF">BGL_2c14130</name>
</gene>
<reference evidence="2 3" key="2">
    <citation type="journal article" date="2016" name="Appl. Microbiol. Biotechnol.">
        <title>Mutations improving production and secretion of extracellular lipase by Burkholderia glumae PG1.</title>
        <authorList>
            <person name="Knapp A."/>
            <person name="Voget S."/>
            <person name="Gao R."/>
            <person name="Zaburannyi N."/>
            <person name="Krysciak D."/>
            <person name="Breuer M."/>
            <person name="Hauer B."/>
            <person name="Streit W.R."/>
            <person name="Muller R."/>
            <person name="Daniel R."/>
            <person name="Jaeger K.E."/>
        </authorList>
    </citation>
    <scope>NUCLEOTIDE SEQUENCE [LARGE SCALE GENOMIC DNA]</scope>
    <source>
        <strain evidence="2 3">PG1</strain>
    </source>
</reference>
<proteinExistence type="predicted"/>
<protein>
    <submittedName>
        <fullName evidence="2">Uncharacterized protein</fullName>
    </submittedName>
</protein>
<keyword evidence="3" id="KW-1185">Reference proteome</keyword>
<sequence length="93" mass="10325">MARWHDHRAGVAGETARPPGAAPKSGTDIAVSHDHGHRAGTPERHHFYQWLENDMAKKPECGVPFLSCSISAILSVKLSRVVLYICPRREAKR</sequence>
<dbReference type="EMBL" id="CP002581">
    <property type="protein sequence ID" value="AJK49480.1"/>
    <property type="molecule type" value="Genomic_DNA"/>
</dbReference>
<evidence type="ECO:0000313" key="2">
    <source>
        <dbReference type="EMBL" id="AJK49480.1"/>
    </source>
</evidence>
<dbReference type="Proteomes" id="UP000031838">
    <property type="component" value="Chromosome 2"/>
</dbReference>
<evidence type="ECO:0000313" key="3">
    <source>
        <dbReference type="Proteomes" id="UP000031838"/>
    </source>
</evidence>
<accession>A0A0B6S867</accession>